<feature type="domain" description="UmuC" evidence="6">
    <location>
        <begin position="7"/>
        <end position="190"/>
    </location>
</feature>
<dbReference type="RefSeq" id="WP_033696668.1">
    <property type="nucleotide sequence ID" value="NZ_CP116669.1"/>
</dbReference>
<dbReference type="Gene3D" id="3.40.1170.60">
    <property type="match status" value="1"/>
</dbReference>
<comment type="similarity">
    <text evidence="1">Belongs to the DNA polymerase type-Y family.</text>
</comment>
<accession>A0ABY7RE00</accession>
<name>A0ABY7RE00_9PSED</name>
<evidence type="ECO:0000256" key="5">
    <source>
        <dbReference type="ARBA" id="ARBA00023236"/>
    </source>
</evidence>
<dbReference type="Pfam" id="PF11799">
    <property type="entry name" value="IMS_C"/>
    <property type="match status" value="1"/>
</dbReference>
<keyword evidence="2" id="KW-0227">DNA damage</keyword>
<evidence type="ECO:0000256" key="3">
    <source>
        <dbReference type="ARBA" id="ARBA00023199"/>
    </source>
</evidence>
<dbReference type="InterPro" id="IPR001126">
    <property type="entry name" value="UmuC"/>
</dbReference>
<dbReference type="NCBIfam" id="NF002955">
    <property type="entry name" value="PRK03609.1"/>
    <property type="match status" value="1"/>
</dbReference>
<gene>
    <name evidence="7" type="ORF">PMC74_08500</name>
</gene>
<evidence type="ECO:0000256" key="4">
    <source>
        <dbReference type="ARBA" id="ARBA00023204"/>
    </source>
</evidence>
<dbReference type="InterPro" id="IPR017961">
    <property type="entry name" value="DNA_pol_Y-fam_little_finger"/>
</dbReference>
<dbReference type="InterPro" id="IPR043502">
    <property type="entry name" value="DNA/RNA_pol_sf"/>
</dbReference>
<dbReference type="PANTHER" id="PTHR11076:SF34">
    <property type="entry name" value="PROTEIN UMUC"/>
    <property type="match status" value="1"/>
</dbReference>
<dbReference type="SUPFAM" id="SSF56672">
    <property type="entry name" value="DNA/RNA polymerases"/>
    <property type="match status" value="1"/>
</dbReference>
<organism evidence="7 8">
    <name type="scientific">Pseudomonas capeferrum</name>
    <dbReference type="NCBI Taxonomy" id="1495066"/>
    <lineage>
        <taxon>Bacteria</taxon>
        <taxon>Pseudomonadati</taxon>
        <taxon>Pseudomonadota</taxon>
        <taxon>Gammaproteobacteria</taxon>
        <taxon>Pseudomonadales</taxon>
        <taxon>Pseudomonadaceae</taxon>
        <taxon>Pseudomonas</taxon>
    </lineage>
</organism>
<evidence type="ECO:0000256" key="1">
    <source>
        <dbReference type="ARBA" id="ARBA00010945"/>
    </source>
</evidence>
<dbReference type="PANTHER" id="PTHR11076">
    <property type="entry name" value="DNA REPAIR POLYMERASE UMUC / TRANSFERASE FAMILY MEMBER"/>
    <property type="match status" value="1"/>
</dbReference>
<evidence type="ECO:0000256" key="2">
    <source>
        <dbReference type="ARBA" id="ARBA00022763"/>
    </source>
</evidence>
<dbReference type="InterPro" id="IPR025188">
    <property type="entry name" value="DUF4113"/>
</dbReference>
<dbReference type="Gene3D" id="1.10.150.20">
    <property type="entry name" value="5' to 3' exonuclease, C-terminal subdomain"/>
    <property type="match status" value="1"/>
</dbReference>
<dbReference type="GeneID" id="301034145"/>
<dbReference type="InterPro" id="IPR043128">
    <property type="entry name" value="Rev_trsase/Diguanyl_cyclase"/>
</dbReference>
<evidence type="ECO:0000259" key="6">
    <source>
        <dbReference type="PROSITE" id="PS50173"/>
    </source>
</evidence>
<sequence>MNPAPVFALIDCNSFYASCERVFRPDLLRTPIVVLSNNDGCIIARSAEAKQWVKMGQPYYQVKELLHRHGVVAFSSNYALYGDMSQRVMTVIEGMVPALEVYSIDEAFADLAGVPGDLDYLGRCIRERVLKHTGIPVGVGIAGTKTLAKLANHAAKRWAVHSGGVVDLRVASHREWVLKKCDVSEVWGIGKRLTAHLQGLGIRTAWDLSRAEPGLLRKTFSVVVEKTARELAGTPCLQLQDIDPPRQEICCSRMFGQRLTELAPIKEAVATYVMRASEKLRGQGSLASKMRVSIRTGMFNPDEAKYANGVVVQLPYPTDDVRLLTRMALEAVGRVYRQGFRYSKAEVLLLQLCRRGEFTGDLFTPSQTLQTERVMSVIDGVNARWGRGTLRSAAVPAAAQWAMRRELMSAGFTTQVDGLWRVNRAPTERRCT</sequence>
<dbReference type="Pfam" id="PF13438">
    <property type="entry name" value="DUF4113"/>
    <property type="match status" value="1"/>
</dbReference>
<keyword evidence="4" id="KW-0234">DNA repair</keyword>
<dbReference type="EMBL" id="CP116669">
    <property type="protein sequence ID" value="WCI01907.1"/>
    <property type="molecule type" value="Genomic_DNA"/>
</dbReference>
<evidence type="ECO:0000313" key="8">
    <source>
        <dbReference type="Proteomes" id="UP001214301"/>
    </source>
</evidence>
<dbReference type="InterPro" id="IPR050116">
    <property type="entry name" value="DNA_polymerase-Y"/>
</dbReference>
<dbReference type="CDD" id="cd01700">
    <property type="entry name" value="PolY_Pol_V_umuC"/>
    <property type="match status" value="1"/>
</dbReference>
<protein>
    <submittedName>
        <fullName evidence="7">Y-family DNA polymerase</fullName>
    </submittedName>
</protein>
<proteinExistence type="inferred from homology"/>
<dbReference type="PROSITE" id="PS50173">
    <property type="entry name" value="UMUC"/>
    <property type="match status" value="1"/>
</dbReference>
<dbReference type="Gene3D" id="3.30.70.270">
    <property type="match status" value="1"/>
</dbReference>
<reference evidence="7 8" key="1">
    <citation type="journal article" date="2020" name="Front. Microbiol.">
        <title>Toward Biorecycling: Isolation of a Soil Bacterium That Grows on a Polyurethane Oligomer and Monomer.</title>
        <authorList>
            <person name="Espinosa M.J.C."/>
            <person name="Blanco A.C."/>
            <person name="Schmidgall T."/>
            <person name="Atanasoff-Kardjalieff A.K."/>
            <person name="Kappelmeyer U."/>
            <person name="Tischler D."/>
            <person name="Pieper D.H."/>
            <person name="Heipieper H.J."/>
            <person name="Eberlein C."/>
        </authorList>
    </citation>
    <scope>NUCLEOTIDE SEQUENCE [LARGE SCALE GENOMIC DNA]</scope>
    <source>
        <strain evidence="7 8">TDA1</strain>
    </source>
</reference>
<evidence type="ECO:0000313" key="7">
    <source>
        <dbReference type="EMBL" id="WCI01907.1"/>
    </source>
</evidence>
<dbReference type="Proteomes" id="UP001214301">
    <property type="component" value="Chromosome"/>
</dbReference>
<dbReference type="Pfam" id="PF00817">
    <property type="entry name" value="IMS"/>
    <property type="match status" value="1"/>
</dbReference>
<keyword evidence="5" id="KW-0742">SOS response</keyword>
<keyword evidence="3" id="KW-0741">SOS mutagenesis</keyword>
<keyword evidence="8" id="KW-1185">Reference proteome</keyword>